<protein>
    <submittedName>
        <fullName evidence="3">ADP-ribosyltransferase</fullName>
    </submittedName>
</protein>
<keyword evidence="4" id="KW-1185">Reference proteome</keyword>
<organism evidence="3 4">
    <name type="scientific">Nocardia jiangxiensis</name>
    <dbReference type="NCBI Taxonomy" id="282685"/>
    <lineage>
        <taxon>Bacteria</taxon>
        <taxon>Bacillati</taxon>
        <taxon>Actinomycetota</taxon>
        <taxon>Actinomycetes</taxon>
        <taxon>Mycobacteriales</taxon>
        <taxon>Nocardiaceae</taxon>
        <taxon>Nocardia</taxon>
    </lineage>
</organism>
<proteinExistence type="predicted"/>
<feature type="compositionally biased region" description="Polar residues" evidence="1">
    <location>
        <begin position="284"/>
        <end position="304"/>
    </location>
</feature>
<dbReference type="PROSITE" id="PS51196">
    <property type="entry name" value="SECA_MOTOR_DEAD"/>
    <property type="match status" value="1"/>
</dbReference>
<dbReference type="SUPFAM" id="SSF56399">
    <property type="entry name" value="ADP-ribosylation"/>
    <property type="match status" value="1"/>
</dbReference>
<feature type="region of interest" description="Disordered" evidence="1">
    <location>
        <begin position="968"/>
        <end position="991"/>
    </location>
</feature>
<dbReference type="EMBL" id="JBIAQY010000049">
    <property type="protein sequence ID" value="MFF3575267.1"/>
    <property type="molecule type" value="Genomic_DNA"/>
</dbReference>
<dbReference type="InterPro" id="IPR027417">
    <property type="entry name" value="P-loop_NTPase"/>
</dbReference>
<evidence type="ECO:0000256" key="1">
    <source>
        <dbReference type="SAM" id="MobiDB-lite"/>
    </source>
</evidence>
<feature type="compositionally biased region" description="Polar residues" evidence="1">
    <location>
        <begin position="337"/>
        <end position="364"/>
    </location>
</feature>
<feature type="compositionally biased region" description="Basic and acidic residues" evidence="1">
    <location>
        <begin position="416"/>
        <end position="449"/>
    </location>
</feature>
<dbReference type="InterPro" id="IPR003540">
    <property type="entry name" value="ADP-ribosyltransferase"/>
</dbReference>
<dbReference type="Pfam" id="PF07517">
    <property type="entry name" value="SecA_DEAD"/>
    <property type="match status" value="1"/>
</dbReference>
<dbReference type="Pfam" id="PF25547">
    <property type="entry name" value="WXG100_2"/>
    <property type="match status" value="1"/>
</dbReference>
<feature type="compositionally biased region" description="Polar residues" evidence="1">
    <location>
        <begin position="399"/>
        <end position="414"/>
    </location>
</feature>
<dbReference type="InterPro" id="IPR014018">
    <property type="entry name" value="SecA_motor_DEAD"/>
</dbReference>
<feature type="non-terminal residue" evidence="3">
    <location>
        <position position="1"/>
    </location>
</feature>
<comment type="caution">
    <text evidence="3">The sequence shown here is derived from an EMBL/GenBank/DDBJ whole genome shotgun (WGS) entry which is preliminary data.</text>
</comment>
<feature type="compositionally biased region" description="Polar residues" evidence="1">
    <location>
        <begin position="478"/>
        <end position="489"/>
    </location>
</feature>
<reference evidence="3 4" key="1">
    <citation type="submission" date="2024-10" db="EMBL/GenBank/DDBJ databases">
        <title>The Natural Products Discovery Center: Release of the First 8490 Sequenced Strains for Exploring Actinobacteria Biosynthetic Diversity.</title>
        <authorList>
            <person name="Kalkreuter E."/>
            <person name="Kautsar S.A."/>
            <person name="Yang D."/>
            <person name="Bader C.D."/>
            <person name="Teijaro C.N."/>
            <person name="Fluegel L."/>
            <person name="Davis C.M."/>
            <person name="Simpson J.R."/>
            <person name="Lauterbach L."/>
            <person name="Steele A.D."/>
            <person name="Gui C."/>
            <person name="Meng S."/>
            <person name="Li G."/>
            <person name="Viehrig K."/>
            <person name="Ye F."/>
            <person name="Su P."/>
            <person name="Kiefer A.F."/>
            <person name="Nichols A."/>
            <person name="Cepeda A.J."/>
            <person name="Yan W."/>
            <person name="Fan B."/>
            <person name="Jiang Y."/>
            <person name="Adhikari A."/>
            <person name="Zheng C.-J."/>
            <person name="Schuster L."/>
            <person name="Cowan T.M."/>
            <person name="Smanski M.J."/>
            <person name="Chevrette M.G."/>
            <person name="De Carvalho L.P.S."/>
            <person name="Shen B."/>
        </authorList>
    </citation>
    <scope>NUCLEOTIDE SEQUENCE [LARGE SCALE GENOMIC DNA]</scope>
    <source>
        <strain evidence="3 4">NPDC002593</strain>
    </source>
</reference>
<dbReference type="RefSeq" id="WP_387407164.1">
    <property type="nucleotide sequence ID" value="NZ_JBIAQY010000049.1"/>
</dbReference>
<feature type="compositionally biased region" description="Polar residues" evidence="1">
    <location>
        <begin position="550"/>
        <end position="568"/>
    </location>
</feature>
<feature type="compositionally biased region" description="Low complexity" evidence="1">
    <location>
        <begin position="261"/>
        <end position="275"/>
    </location>
</feature>
<feature type="compositionally biased region" description="Polar residues" evidence="1">
    <location>
        <begin position="509"/>
        <end position="520"/>
    </location>
</feature>
<feature type="compositionally biased region" description="Basic and acidic residues" evidence="1">
    <location>
        <begin position="494"/>
        <end position="508"/>
    </location>
</feature>
<dbReference type="InterPro" id="IPR011115">
    <property type="entry name" value="SecA_DEAD"/>
</dbReference>
<evidence type="ECO:0000313" key="3">
    <source>
        <dbReference type="EMBL" id="MFF3575267.1"/>
    </source>
</evidence>
<gene>
    <name evidence="3" type="ORF">ACFYXQ_46840</name>
</gene>
<accession>A0ABW6SG65</accession>
<dbReference type="Proteomes" id="UP001601992">
    <property type="component" value="Unassembled WGS sequence"/>
</dbReference>
<feature type="domain" description="SecA family profile" evidence="2">
    <location>
        <begin position="1005"/>
        <end position="1709"/>
    </location>
</feature>
<dbReference type="Gene3D" id="3.90.176.10">
    <property type="entry name" value="Toxin ADP-ribosyltransferase, Chain A, domain 1"/>
    <property type="match status" value="1"/>
</dbReference>
<feature type="compositionally biased region" description="Polar residues" evidence="1">
    <location>
        <begin position="312"/>
        <end position="323"/>
    </location>
</feature>
<name>A0ABW6SG65_9NOCA</name>
<feature type="compositionally biased region" description="Basic and acidic residues" evidence="1">
    <location>
        <begin position="365"/>
        <end position="398"/>
    </location>
</feature>
<dbReference type="InterPro" id="IPR057746">
    <property type="entry name" value="CpnT-like_N"/>
</dbReference>
<feature type="compositionally biased region" description="Basic and acidic residues" evidence="1">
    <location>
        <begin position="968"/>
        <end position="983"/>
    </location>
</feature>
<evidence type="ECO:0000313" key="4">
    <source>
        <dbReference type="Proteomes" id="UP001601992"/>
    </source>
</evidence>
<feature type="compositionally biased region" description="Basic and acidic residues" evidence="1">
    <location>
        <begin position="324"/>
        <end position="333"/>
    </location>
</feature>
<feature type="compositionally biased region" description="Low complexity" evidence="1">
    <location>
        <begin position="581"/>
        <end position="600"/>
    </location>
</feature>
<evidence type="ECO:0000259" key="2">
    <source>
        <dbReference type="PROSITE" id="PS51196"/>
    </source>
</evidence>
<feature type="non-terminal residue" evidence="3">
    <location>
        <position position="1752"/>
    </location>
</feature>
<sequence length="1752" mass="189206">QFEQFFSGDSSVEKIVEGLEQLADSVFDCGQQTEYAKLQIIITLAVMAAEIAYALATLWGAWAVPLIEAEGAGIMRLIASRLAGALAARASRLAATPLWKLTAIQVLKQGAIGLGTDALAQGIELSEGHSKGFNVKQMFITGAVGAVSGGVATPIGHFGGKYLGGWVAKNGGMNWWKAGLVAVGSGIPAGVVGAGAGIVTYGALTGNWEFDPAALLGGVGGGLVGGVHGVLGHFQGTFTAGGGRYHPLTTDFTEDKPPAYSDGDSFNDGSSFLSDAKYGDSHTKTSGSNGDSRSQDSPATSPSGQRRGAPATNGTQRSTPLQDNRNDGARNEVPENVTKTHSTAAQGQNARDTRAESNSTTPQSVRERNTDPFQRKDGPRSSVRDEKTNPVARDDEPRSSVQGSNERSSKTNPFRQGERPRSHGSDSESAHRADTPVDNPDRSRYRVTVEDVTDESELGSSSTRTSMDDASRPRAPISQDSTGKSSRIPQSDMPVREQTQDPSRETSGRSDTSNRTSNPGRPSLSRIDDGSRPASRLAAGHKAEPAAKSSAIQPLSNQTRLRSGSSAPERSETIEAVPRHATPASSSSRSAATSRTTESPISREENGSHTIDSPISATDEVRSPLRDSQTDAGEVRGFESLSHAGDFAADRLNTRDDLPIAERDALDGNRDIAMVNDLLRNLPPEEIGNRYAEFSGDHDTARVLTGPDRVAANIPALRDLSIEGLRERQNMLRENRNRTPDDDRELAALDEILSREDPEQLWNKLRDRAALYRLWSDYFEQNLHQPFEPGAIGRNIELLDSATGHELPLPQAIHIDRALTDPGVLVDKNGNPFTGRNTQDLVDTVQRESGYMSLPLRDEPASATGGSYRMQLEIPRGTRGVYVGGDHLDTHHLLLARDTTYRITGVSHEDGATVIAARVEPRPEDPIIKARRDIAESEARAARLRREQTDRITDSRERLEDARKRLDTARADEHAATGEHPVDGEQAAAHAAYEQAAAEHLRTVEDALDKLVASSREAGSVRWDAFLSGRIGRGETFEAVARERVVAARAAADARQEYYEVLAGPGKPSEKSGPLTRLSNGELNERILRGSEHEKNAALNELSRRVTGKVKRFTQDMADLLMEHAPVEVDTGEGKEMLVILRSVRLALDDGLAHVMTSSDPLVDHMQHEFLKLVADRDLNLTIYHLDSDQPFPARAPGDSVIVVGTAQDYGFRAVKEAQAMIDKLTEAGLGGDDLKSLQQSLAEAPTFPEYKALLDEAAAAHGVDARFEPFPGGKLTVDEIDAQLIDEQTHYVLSPGAAEQASPEFVAKTKDVWGNFQRAKDEGVLAEADFGKNPDIPGMFDSRLTPGGREKLEAMLGTSLTPAQAEEYAHAAQAQWGPRENTDYHVGSDGKIKIISSKTNDQLMDDPEKQSSSRWNGFAKYLEVKHSRGGDDSSITADPQYSISITGKQLFSGGHLEIRGTSGTLLTATEHTPRGVEDIMHDEYGTGPIARVERFFDSQLDRLPDQHFTTRDHKFTQMAKDIIDTAFVENPNTGKLEQAGSPQLGVAMDNADVGRLAEAVRAEAESRGLTVELHAVDAAWMDSFGSKRAAYDKLQEIIAEGGKMGKITLGNKVMSRGVDITPVPEAIAAGGLKVKISGGPAYSARVNHQVQTRAARSGDLARGGRENGGTPGEAVHYISPEDYLSSAPTPRVKQLLVRYQDAAQSHSQATELHRTEQTTDSETRLEQTLSDLDTATNNLRTIATPLQKAAV</sequence>
<feature type="region of interest" description="Disordered" evidence="1">
    <location>
        <begin position="249"/>
        <end position="639"/>
    </location>
</feature>
<feature type="compositionally biased region" description="Basic and acidic residues" evidence="1">
    <location>
        <begin position="619"/>
        <end position="637"/>
    </location>
</feature>
<dbReference type="Pfam" id="PF03496">
    <property type="entry name" value="ADPrib_exo_Tox"/>
    <property type="match status" value="1"/>
</dbReference>
<dbReference type="Gene3D" id="3.40.50.300">
    <property type="entry name" value="P-loop containing nucleotide triphosphate hydrolases"/>
    <property type="match status" value="2"/>
</dbReference>